<evidence type="ECO:0000256" key="1">
    <source>
        <dbReference type="SAM" id="Phobius"/>
    </source>
</evidence>
<keyword evidence="1" id="KW-1133">Transmembrane helix</keyword>
<comment type="caution">
    <text evidence="2">The sequence shown here is derived from an EMBL/GenBank/DDBJ whole genome shotgun (WGS) entry which is preliminary data.</text>
</comment>
<name>A0ABQ4CLL1_9ACTN</name>
<evidence type="ECO:0000313" key="2">
    <source>
        <dbReference type="EMBL" id="GIF72179.1"/>
    </source>
</evidence>
<organism evidence="2 3">
    <name type="scientific">Asanoa siamensis</name>
    <dbReference type="NCBI Taxonomy" id="926357"/>
    <lineage>
        <taxon>Bacteria</taxon>
        <taxon>Bacillati</taxon>
        <taxon>Actinomycetota</taxon>
        <taxon>Actinomycetes</taxon>
        <taxon>Micromonosporales</taxon>
        <taxon>Micromonosporaceae</taxon>
        <taxon>Asanoa</taxon>
    </lineage>
</organism>
<sequence length="174" mass="18096">MGIVLPLVAWGAGVALAASPVLDWICPTGGLECLAPPVFFGLGLGLALGWPLLHLAGVRPAWAVALLGLILSVALIAIILRAWPALFLPPLAVVLCPLGYASAAYAVARLKAKVVSASTTWSPPATCDQCPHPISAHQVWAPDAVCDGWMHCTADGCVSCWHSWPRRSAGPPAR</sequence>
<reference evidence="2 3" key="1">
    <citation type="submission" date="2021-01" db="EMBL/GenBank/DDBJ databases">
        <title>Whole genome shotgun sequence of Asanoa siamensis NBRC 107932.</title>
        <authorList>
            <person name="Komaki H."/>
            <person name="Tamura T."/>
        </authorList>
    </citation>
    <scope>NUCLEOTIDE SEQUENCE [LARGE SCALE GENOMIC DNA]</scope>
    <source>
        <strain evidence="2 3">NBRC 107932</strain>
    </source>
</reference>
<keyword evidence="1" id="KW-0472">Membrane</keyword>
<feature type="transmembrane region" description="Helical" evidence="1">
    <location>
        <begin position="33"/>
        <end position="53"/>
    </location>
</feature>
<feature type="transmembrane region" description="Helical" evidence="1">
    <location>
        <begin position="86"/>
        <end position="108"/>
    </location>
</feature>
<gene>
    <name evidence="2" type="ORF">Asi02nite_16970</name>
</gene>
<accession>A0ABQ4CLL1</accession>
<protein>
    <submittedName>
        <fullName evidence="2">Uncharacterized protein</fullName>
    </submittedName>
</protein>
<dbReference type="Proteomes" id="UP000604117">
    <property type="component" value="Unassembled WGS sequence"/>
</dbReference>
<dbReference type="EMBL" id="BONE01000010">
    <property type="protein sequence ID" value="GIF72179.1"/>
    <property type="molecule type" value="Genomic_DNA"/>
</dbReference>
<evidence type="ECO:0000313" key="3">
    <source>
        <dbReference type="Proteomes" id="UP000604117"/>
    </source>
</evidence>
<keyword evidence="1" id="KW-0812">Transmembrane</keyword>
<proteinExistence type="predicted"/>
<feature type="transmembrane region" description="Helical" evidence="1">
    <location>
        <begin position="60"/>
        <end position="80"/>
    </location>
</feature>
<keyword evidence="3" id="KW-1185">Reference proteome</keyword>